<reference evidence="3 4" key="1">
    <citation type="submission" date="2016-10" db="EMBL/GenBank/DDBJ databases">
        <authorList>
            <person name="de Groot N.N."/>
        </authorList>
    </citation>
    <scope>NUCLEOTIDE SEQUENCE [LARGE SCALE GENOMIC DNA]</scope>
    <source>
        <strain evidence="3 4">DSM 797</strain>
    </source>
</reference>
<sequence>MKKKREKFIRGKFISNLISILLLIEIVAYTVVYLNVKINPGNTINSVQFSLAPTVICLIVFLLLNAASSEDNKSKFLLFLSIIAAWIPCLLIYYFKDLAVLEITLNKSLTINVLPLFSIIIGLLATIKYISALITIYITEKEMRKQMELEYMRLRRESHKRELEEKRRNARKRRYTYFK</sequence>
<protein>
    <submittedName>
        <fullName evidence="3">Uncharacterized protein</fullName>
    </submittedName>
</protein>
<feature type="transmembrane region" description="Helical" evidence="2">
    <location>
        <begin position="115"/>
        <end position="138"/>
    </location>
</feature>
<dbReference type="Proteomes" id="UP000199068">
    <property type="component" value="Unassembled WGS sequence"/>
</dbReference>
<keyword evidence="4" id="KW-1185">Reference proteome</keyword>
<dbReference type="AlphaFoldDB" id="A0A1G9IIV3"/>
<keyword evidence="2" id="KW-0812">Transmembrane</keyword>
<dbReference type="RefSeq" id="WP_092722085.1">
    <property type="nucleotide sequence ID" value="NZ_FNGW01000001.1"/>
</dbReference>
<feature type="transmembrane region" description="Helical" evidence="2">
    <location>
        <begin position="46"/>
        <end position="64"/>
    </location>
</feature>
<feature type="transmembrane region" description="Helical" evidence="2">
    <location>
        <begin position="12"/>
        <end position="34"/>
    </location>
</feature>
<dbReference type="EMBL" id="FNGW01000001">
    <property type="protein sequence ID" value="SDL24935.1"/>
    <property type="molecule type" value="Genomic_DNA"/>
</dbReference>
<evidence type="ECO:0000256" key="2">
    <source>
        <dbReference type="SAM" id="Phobius"/>
    </source>
</evidence>
<evidence type="ECO:0000313" key="3">
    <source>
        <dbReference type="EMBL" id="SDL24935.1"/>
    </source>
</evidence>
<keyword evidence="2" id="KW-1133">Transmembrane helix</keyword>
<gene>
    <name evidence="3" type="ORF">SAMN04515677_101264</name>
</gene>
<evidence type="ECO:0000313" key="4">
    <source>
        <dbReference type="Proteomes" id="UP000199068"/>
    </source>
</evidence>
<feature type="transmembrane region" description="Helical" evidence="2">
    <location>
        <begin position="76"/>
        <end position="95"/>
    </location>
</feature>
<proteinExistence type="predicted"/>
<name>A0A1G9IIV3_9FIRM</name>
<organism evidence="3 4">
    <name type="scientific">Romboutsia lituseburensis DSM 797</name>
    <dbReference type="NCBI Taxonomy" id="1121325"/>
    <lineage>
        <taxon>Bacteria</taxon>
        <taxon>Bacillati</taxon>
        <taxon>Bacillota</taxon>
        <taxon>Clostridia</taxon>
        <taxon>Peptostreptococcales</taxon>
        <taxon>Peptostreptococcaceae</taxon>
        <taxon>Romboutsia</taxon>
    </lineage>
</organism>
<feature type="coiled-coil region" evidence="1">
    <location>
        <begin position="137"/>
        <end position="169"/>
    </location>
</feature>
<keyword evidence="2" id="KW-0472">Membrane</keyword>
<evidence type="ECO:0000256" key="1">
    <source>
        <dbReference type="SAM" id="Coils"/>
    </source>
</evidence>
<accession>A0A1G9IIV3</accession>
<keyword evidence="1" id="KW-0175">Coiled coil</keyword>